<dbReference type="InterPro" id="IPR051636">
    <property type="entry name" value="Plant_LTP/defense-related"/>
</dbReference>
<evidence type="ECO:0000256" key="3">
    <source>
        <dbReference type="ARBA" id="ARBA00022448"/>
    </source>
</evidence>
<feature type="domain" description="Hydrophobic seed protein" evidence="6">
    <location>
        <begin position="23"/>
        <end position="80"/>
    </location>
</feature>
<keyword evidence="3" id="KW-0813">Transport</keyword>
<dbReference type="CDD" id="cd01958">
    <property type="entry name" value="HPS_like"/>
    <property type="match status" value="1"/>
</dbReference>
<dbReference type="Gene3D" id="1.10.110.10">
    <property type="entry name" value="Plant lipid-transfer and hydrophobic proteins"/>
    <property type="match status" value="1"/>
</dbReference>
<name>A0A314UH45_PRUYE</name>
<gene>
    <name evidence="7" type="ORF">Pyn_39955</name>
</gene>
<evidence type="ECO:0000256" key="5">
    <source>
        <dbReference type="SAM" id="MobiDB-lite"/>
    </source>
</evidence>
<keyword evidence="4" id="KW-0446">Lipid-binding</keyword>
<sequence>MGFRGSKAAALSPPSIPKKQDKCPRDNVKFGGCGSWLGLVTNVIGTKPSKECCILIKGLVDLEVALCLCTAIKANVLGIVLKCLLLLVCC</sequence>
<evidence type="ECO:0000256" key="4">
    <source>
        <dbReference type="ARBA" id="ARBA00023121"/>
    </source>
</evidence>
<evidence type="ECO:0000256" key="2">
    <source>
        <dbReference type="ARBA" id="ARBA00008965"/>
    </source>
</evidence>
<comment type="function">
    <text evidence="1">Plant non-specific lipid-transfer proteins transfer phospholipids as well as galactolipids across membranes. May play a role in wax or cutin deposition in the cell walls of expanding epidermal cells and certain secretory tissues.</text>
</comment>
<reference evidence="7 8" key="1">
    <citation type="submission" date="2018-02" db="EMBL/GenBank/DDBJ databases">
        <title>Draft genome of wild Prunus yedoensis var. nudiflora.</title>
        <authorList>
            <person name="Baek S."/>
            <person name="Kim J.-H."/>
            <person name="Choi K."/>
            <person name="Kim G.-B."/>
            <person name="Cho A."/>
            <person name="Jang H."/>
            <person name="Shin C.-H."/>
            <person name="Yu H.-J."/>
            <person name="Mun J.-H."/>
        </authorList>
    </citation>
    <scope>NUCLEOTIDE SEQUENCE [LARGE SCALE GENOMIC DNA]</scope>
    <source>
        <strain evidence="8">cv. Jeju island</strain>
        <tissue evidence="7">Leaf</tissue>
    </source>
</reference>
<evidence type="ECO:0000256" key="1">
    <source>
        <dbReference type="ARBA" id="ARBA00003211"/>
    </source>
</evidence>
<evidence type="ECO:0000313" key="7">
    <source>
        <dbReference type="EMBL" id="PQM36807.1"/>
    </source>
</evidence>
<dbReference type="PANTHER" id="PTHR31731">
    <property type="match status" value="1"/>
</dbReference>
<organism evidence="7 8">
    <name type="scientific">Prunus yedoensis var. nudiflora</name>
    <dbReference type="NCBI Taxonomy" id="2094558"/>
    <lineage>
        <taxon>Eukaryota</taxon>
        <taxon>Viridiplantae</taxon>
        <taxon>Streptophyta</taxon>
        <taxon>Embryophyta</taxon>
        <taxon>Tracheophyta</taxon>
        <taxon>Spermatophyta</taxon>
        <taxon>Magnoliopsida</taxon>
        <taxon>eudicotyledons</taxon>
        <taxon>Gunneridae</taxon>
        <taxon>Pentapetalae</taxon>
        <taxon>rosids</taxon>
        <taxon>fabids</taxon>
        <taxon>Rosales</taxon>
        <taxon>Rosaceae</taxon>
        <taxon>Amygdaloideae</taxon>
        <taxon>Amygdaleae</taxon>
        <taxon>Prunus</taxon>
    </lineage>
</organism>
<evidence type="ECO:0000313" key="8">
    <source>
        <dbReference type="Proteomes" id="UP000250321"/>
    </source>
</evidence>
<feature type="region of interest" description="Disordered" evidence="5">
    <location>
        <begin position="1"/>
        <end position="23"/>
    </location>
</feature>
<keyword evidence="8" id="KW-1185">Reference proteome</keyword>
<dbReference type="InterPro" id="IPR036312">
    <property type="entry name" value="Bifun_inhib/LTP/seed_sf"/>
</dbReference>
<dbReference type="STRING" id="2094558.A0A314UH45"/>
<dbReference type="EMBL" id="PJQY01003514">
    <property type="protein sequence ID" value="PQM36807.1"/>
    <property type="molecule type" value="Genomic_DNA"/>
</dbReference>
<comment type="similarity">
    <text evidence="2">Belongs to the plant LTP family. PEARLI1 subfamily.</text>
</comment>
<accession>A0A314UH45</accession>
<dbReference type="Proteomes" id="UP000250321">
    <property type="component" value="Unassembled WGS sequence"/>
</dbReference>
<dbReference type="AlphaFoldDB" id="A0A314UH45"/>
<evidence type="ECO:0000259" key="6">
    <source>
        <dbReference type="Pfam" id="PF14547"/>
    </source>
</evidence>
<dbReference type="Pfam" id="PF14547">
    <property type="entry name" value="Hydrophob_seed"/>
    <property type="match status" value="1"/>
</dbReference>
<dbReference type="OrthoDB" id="696558at2759"/>
<dbReference type="InterPro" id="IPR027923">
    <property type="entry name" value="Hydrophob_seed_dom"/>
</dbReference>
<proteinExistence type="inferred from homology"/>
<dbReference type="GO" id="GO:0008289">
    <property type="term" value="F:lipid binding"/>
    <property type="evidence" value="ECO:0007669"/>
    <property type="project" value="UniProtKB-KW"/>
</dbReference>
<comment type="caution">
    <text evidence="7">The sequence shown here is derived from an EMBL/GenBank/DDBJ whole genome shotgun (WGS) entry which is preliminary data.</text>
</comment>
<dbReference type="SUPFAM" id="SSF47699">
    <property type="entry name" value="Bifunctional inhibitor/lipid-transfer protein/seed storage 2S albumin"/>
    <property type="match status" value="1"/>
</dbReference>
<protein>
    <submittedName>
        <fullName evidence="7">Putative lipid-binding protein</fullName>
    </submittedName>
</protein>